<dbReference type="RefSeq" id="WP_097095962.1">
    <property type="nucleotide sequence ID" value="NZ_OCMY01000001.1"/>
</dbReference>
<proteinExistence type="predicted"/>
<accession>A0A286BV64</accession>
<dbReference type="Proteomes" id="UP000219271">
    <property type="component" value="Unassembled WGS sequence"/>
</dbReference>
<evidence type="ECO:0000313" key="2">
    <source>
        <dbReference type="Proteomes" id="UP000219271"/>
    </source>
</evidence>
<protein>
    <submittedName>
        <fullName evidence="1">Uncharacterized protein</fullName>
    </submittedName>
</protein>
<gene>
    <name evidence="1" type="ORF">SAMN06273570_2400</name>
</gene>
<dbReference type="AlphaFoldDB" id="A0A286BV64"/>
<dbReference type="EMBL" id="OCMY01000001">
    <property type="protein sequence ID" value="SOD38015.1"/>
    <property type="molecule type" value="Genomic_DNA"/>
</dbReference>
<name>A0A286BV64_9GAMM</name>
<keyword evidence="2" id="KW-1185">Reference proteome</keyword>
<evidence type="ECO:0000313" key="1">
    <source>
        <dbReference type="EMBL" id="SOD38015.1"/>
    </source>
</evidence>
<sequence length="81" mass="9853">MERGEKLTYDAIWNQNIWPSQRYVIWLRAEFWDVRYKTVEDGKLNWLPVADALFSNEDEAMKAALNHWDSLPKYTRLYNRD</sequence>
<reference evidence="2" key="1">
    <citation type="submission" date="2017-09" db="EMBL/GenBank/DDBJ databases">
        <authorList>
            <person name="Varghese N."/>
            <person name="Submissions S."/>
        </authorList>
    </citation>
    <scope>NUCLEOTIDE SEQUENCE [LARGE SCALE GENOMIC DNA]</scope>
    <source>
        <strain evidence="2">JKS000234</strain>
    </source>
</reference>
<organism evidence="1 2">
    <name type="scientific">Candidatus Pantoea floridensis</name>
    <dbReference type="NCBI Taxonomy" id="1938870"/>
    <lineage>
        <taxon>Bacteria</taxon>
        <taxon>Pseudomonadati</taxon>
        <taxon>Pseudomonadota</taxon>
        <taxon>Gammaproteobacteria</taxon>
        <taxon>Enterobacterales</taxon>
        <taxon>Erwiniaceae</taxon>
        <taxon>Pantoea</taxon>
    </lineage>
</organism>